<feature type="compositionally biased region" description="Low complexity" evidence="8">
    <location>
        <begin position="335"/>
        <end position="347"/>
    </location>
</feature>
<dbReference type="InterPro" id="IPR051657">
    <property type="entry name" value="RNF168/RNF169_E3_ubiq-ligase"/>
</dbReference>
<dbReference type="GO" id="GO:0006302">
    <property type="term" value="P:double-strand break repair"/>
    <property type="evidence" value="ECO:0007669"/>
    <property type="project" value="TreeGrafter"/>
</dbReference>
<dbReference type="OrthoDB" id="8959987at2759"/>
<evidence type="ECO:0000256" key="5">
    <source>
        <dbReference type="ARBA" id="ARBA00022763"/>
    </source>
</evidence>
<dbReference type="PANTHER" id="PTHR23328">
    <property type="entry name" value="RING-TYPE DOMAIN-CONTAINING PROTEIN"/>
    <property type="match status" value="1"/>
</dbReference>
<keyword evidence="5" id="KW-0227">DNA damage</keyword>
<protein>
    <recommendedName>
        <fullName evidence="3">RING-type E3 ubiquitin transferase</fullName>
        <ecNumber evidence="3">2.3.2.27</ecNumber>
    </recommendedName>
</protein>
<keyword evidence="7" id="KW-0539">Nucleus</keyword>
<dbReference type="CDD" id="cd21932">
    <property type="entry name" value="MIU2_RNF168-like"/>
    <property type="match status" value="1"/>
</dbReference>
<evidence type="ECO:0000256" key="2">
    <source>
        <dbReference type="ARBA" id="ARBA00004123"/>
    </source>
</evidence>
<gene>
    <name evidence="9" type="ORF">GSTENG00021152001</name>
</gene>
<sequence>MATAGSSERPACPPCPTASRYPSRSGAGHLPSPPEHGKKFSACVEGQSDCSPPSGHPAHPPSPTQRHICSGERLPRRSDPERSSTRPARKDCDSRRGLLSKCDLLSSSAGKHKLLLEDRDEMKRRNLACSADEEPGVLSDSENEEPISGRIQNMSAFIRKPKAWSGLSGSQRSQSCTNATDDQGRRWKSATQPLPLDQRLSLGPRQRAERRLTWRAALGSSAAPLALSLPKPERSASPDSNDSISEEFNHFKPIVCSPCTPPKRLPDGRLMEPTIVKSTPRNLSRSLQKATSYEASPTVLQKWRQIEVDRQNVSLNSKATLTSPGIEVSSSTCQPAAGRRGGRPTTGNKRKLTFETPATDSESFQKQSAKVQVPVIHYSEASLRGPDFEAKVGVPGTCAGTVVFSHTQSPYSSNHGCHACKLVPKDSQGPWKQSSCSRRHQATSQRGRKREQKTKHLDSDQGFDLKKSRLLGQDSGDQRYMSRVQLERRDRALALKLQRQFDLDNVMDRSSRDTYCLRSWMSNQNRRRYSLRSSQRLHQKL</sequence>
<dbReference type="PANTHER" id="PTHR23328:SF2">
    <property type="entry name" value="E3 UBIQUITIN-PROTEIN LIGASE RNF169"/>
    <property type="match status" value="1"/>
</dbReference>
<feature type="compositionally biased region" description="Polar residues" evidence="8">
    <location>
        <begin position="323"/>
        <end position="334"/>
    </location>
</feature>
<comment type="subcellular location">
    <subcellularLocation>
        <location evidence="2">Nucleus</location>
    </subcellularLocation>
</comment>
<reference evidence="9" key="2">
    <citation type="submission" date="2004-02" db="EMBL/GenBank/DDBJ databases">
        <authorList>
            <consortium name="Genoscope"/>
            <consortium name="Whitehead Institute Centre for Genome Research"/>
        </authorList>
    </citation>
    <scope>NUCLEOTIDE SEQUENCE</scope>
</reference>
<feature type="region of interest" description="Disordered" evidence="8">
    <location>
        <begin position="1"/>
        <end position="95"/>
    </location>
</feature>
<organism evidence="9">
    <name type="scientific">Tetraodon nigroviridis</name>
    <name type="common">Spotted green pufferfish</name>
    <name type="synonym">Chelonodon nigroviridis</name>
    <dbReference type="NCBI Taxonomy" id="99883"/>
    <lineage>
        <taxon>Eukaryota</taxon>
        <taxon>Metazoa</taxon>
        <taxon>Chordata</taxon>
        <taxon>Craniata</taxon>
        <taxon>Vertebrata</taxon>
        <taxon>Euteleostomi</taxon>
        <taxon>Actinopterygii</taxon>
        <taxon>Neopterygii</taxon>
        <taxon>Teleostei</taxon>
        <taxon>Neoteleostei</taxon>
        <taxon>Acanthomorphata</taxon>
        <taxon>Eupercaria</taxon>
        <taxon>Tetraodontiformes</taxon>
        <taxon>Tetradontoidea</taxon>
        <taxon>Tetraodontidae</taxon>
        <taxon>Tetraodon</taxon>
    </lineage>
</organism>
<keyword evidence="4" id="KW-0808">Transferase</keyword>
<feature type="compositionally biased region" description="Basic and acidic residues" evidence="8">
    <location>
        <begin position="114"/>
        <end position="124"/>
    </location>
</feature>
<feature type="region of interest" description="Disordered" evidence="8">
    <location>
        <begin position="323"/>
        <end position="366"/>
    </location>
</feature>
<dbReference type="EC" id="2.3.2.27" evidence="3"/>
<feature type="compositionally biased region" description="Polar residues" evidence="8">
    <location>
        <begin position="167"/>
        <end position="181"/>
    </location>
</feature>
<feature type="compositionally biased region" description="Basic residues" evidence="8">
    <location>
        <begin position="437"/>
        <end position="453"/>
    </location>
</feature>
<evidence type="ECO:0000256" key="1">
    <source>
        <dbReference type="ARBA" id="ARBA00000900"/>
    </source>
</evidence>
<feature type="region of interest" description="Disordered" evidence="8">
    <location>
        <begin position="110"/>
        <end position="146"/>
    </location>
</feature>
<feature type="region of interest" description="Disordered" evidence="8">
    <location>
        <begin position="428"/>
        <end position="476"/>
    </location>
</feature>
<dbReference type="GO" id="GO:0035861">
    <property type="term" value="C:site of double-strand break"/>
    <property type="evidence" value="ECO:0007669"/>
    <property type="project" value="TreeGrafter"/>
</dbReference>
<feature type="region of interest" description="Disordered" evidence="8">
    <location>
        <begin position="225"/>
        <end position="245"/>
    </location>
</feature>
<proteinExistence type="predicted"/>
<evidence type="ECO:0000256" key="4">
    <source>
        <dbReference type="ARBA" id="ARBA00022679"/>
    </source>
</evidence>
<dbReference type="AlphaFoldDB" id="Q4SB30"/>
<comment type="catalytic activity">
    <reaction evidence="1">
        <text>S-ubiquitinyl-[E2 ubiquitin-conjugating enzyme]-L-cysteine + [acceptor protein]-L-lysine = [E2 ubiquitin-conjugating enzyme]-L-cysteine + N(6)-ubiquitinyl-[acceptor protein]-L-lysine.</text>
        <dbReference type="EC" id="2.3.2.27"/>
    </reaction>
</comment>
<evidence type="ECO:0000256" key="7">
    <source>
        <dbReference type="ARBA" id="ARBA00023242"/>
    </source>
</evidence>
<keyword evidence="6" id="KW-0833">Ubl conjugation pathway</keyword>
<feature type="compositionally biased region" description="Acidic residues" evidence="8">
    <location>
        <begin position="131"/>
        <end position="145"/>
    </location>
</feature>
<name>Q4SB30_TETNG</name>
<reference evidence="9" key="1">
    <citation type="journal article" date="2004" name="Nature">
        <title>Genome duplication in the teleost fish Tetraodon nigroviridis reveals the early vertebrate proto-karyotype.</title>
        <authorList>
            <person name="Jaillon O."/>
            <person name="Aury J.-M."/>
            <person name="Brunet F."/>
            <person name="Petit J.-L."/>
            <person name="Stange-Thomann N."/>
            <person name="Mauceli E."/>
            <person name="Bouneau L."/>
            <person name="Fischer C."/>
            <person name="Ozouf-Costaz C."/>
            <person name="Bernot A."/>
            <person name="Nicaud S."/>
            <person name="Jaffe D."/>
            <person name="Fisher S."/>
            <person name="Lutfalla G."/>
            <person name="Dossat C."/>
            <person name="Segurens B."/>
            <person name="Dasilva C."/>
            <person name="Salanoubat M."/>
            <person name="Levy M."/>
            <person name="Boudet N."/>
            <person name="Castellano S."/>
            <person name="Anthouard V."/>
            <person name="Jubin C."/>
            <person name="Castelli V."/>
            <person name="Katinka M."/>
            <person name="Vacherie B."/>
            <person name="Biemont C."/>
            <person name="Skalli Z."/>
            <person name="Cattolico L."/>
            <person name="Poulain J."/>
            <person name="De Berardinis V."/>
            <person name="Cruaud C."/>
            <person name="Duprat S."/>
            <person name="Brottier P."/>
            <person name="Coutanceau J.-P."/>
            <person name="Gouzy J."/>
            <person name="Parra G."/>
            <person name="Lardier G."/>
            <person name="Chapple C."/>
            <person name="McKernan K.J."/>
            <person name="McEwan P."/>
            <person name="Bosak S."/>
            <person name="Kellis M."/>
            <person name="Volff J.-N."/>
            <person name="Guigo R."/>
            <person name="Zody M.C."/>
            <person name="Mesirov J."/>
            <person name="Lindblad-Toh K."/>
            <person name="Birren B."/>
            <person name="Nusbaum C."/>
            <person name="Kahn D."/>
            <person name="Robinson-Rechavi M."/>
            <person name="Laudet V."/>
            <person name="Schachter V."/>
            <person name="Quetier F."/>
            <person name="Saurin W."/>
            <person name="Scarpelli C."/>
            <person name="Wincker P."/>
            <person name="Lander E.S."/>
            <person name="Weissenbach J."/>
            <person name="Roest Crollius H."/>
        </authorList>
    </citation>
    <scope>NUCLEOTIDE SEQUENCE [LARGE SCALE GENOMIC DNA]</scope>
</reference>
<evidence type="ECO:0000256" key="8">
    <source>
        <dbReference type="SAM" id="MobiDB-lite"/>
    </source>
</evidence>
<dbReference type="EMBL" id="CAAE01014677">
    <property type="protein sequence ID" value="CAG02152.1"/>
    <property type="molecule type" value="Genomic_DNA"/>
</dbReference>
<feature type="compositionally biased region" description="Basic and acidic residues" evidence="8">
    <location>
        <begin position="69"/>
        <end position="95"/>
    </location>
</feature>
<dbReference type="GO" id="GO:0005634">
    <property type="term" value="C:nucleus"/>
    <property type="evidence" value="ECO:0007669"/>
    <property type="project" value="UniProtKB-SubCell"/>
</dbReference>
<feature type="region of interest" description="Disordered" evidence="8">
    <location>
        <begin position="163"/>
        <end position="204"/>
    </location>
</feature>
<dbReference type="GO" id="GO:0031491">
    <property type="term" value="F:nucleosome binding"/>
    <property type="evidence" value="ECO:0007669"/>
    <property type="project" value="TreeGrafter"/>
</dbReference>
<feature type="compositionally biased region" description="Polar residues" evidence="8">
    <location>
        <begin position="356"/>
        <end position="366"/>
    </location>
</feature>
<evidence type="ECO:0000256" key="6">
    <source>
        <dbReference type="ARBA" id="ARBA00022786"/>
    </source>
</evidence>
<dbReference type="GO" id="GO:0061630">
    <property type="term" value="F:ubiquitin protein ligase activity"/>
    <property type="evidence" value="ECO:0007669"/>
    <property type="project" value="UniProtKB-EC"/>
</dbReference>
<dbReference type="KEGG" id="tng:GSTEN00021152G001"/>
<evidence type="ECO:0000313" key="9">
    <source>
        <dbReference type="EMBL" id="CAG02152.1"/>
    </source>
</evidence>
<feature type="compositionally biased region" description="Pro residues" evidence="8">
    <location>
        <begin position="54"/>
        <end position="63"/>
    </location>
</feature>
<feature type="compositionally biased region" description="Basic and acidic residues" evidence="8">
    <location>
        <begin position="454"/>
        <end position="467"/>
    </location>
</feature>
<accession>Q4SB30</accession>
<comment type="caution">
    <text evidence="9">The sequence shown here is derived from an EMBL/GenBank/DDBJ whole genome shotgun (WGS) entry which is preliminary data.</text>
</comment>
<evidence type="ECO:0000256" key="3">
    <source>
        <dbReference type="ARBA" id="ARBA00012483"/>
    </source>
</evidence>